<gene>
    <name evidence="6" type="ORF">DFR49_2775</name>
</gene>
<evidence type="ECO:0000313" key="6">
    <source>
        <dbReference type="EMBL" id="RIA44530.1"/>
    </source>
</evidence>
<name>A0A397P4R1_9SPHN</name>
<evidence type="ECO:0000256" key="3">
    <source>
        <dbReference type="PROSITE-ProRule" id="PRU00169"/>
    </source>
</evidence>
<feature type="modified residue" description="4-aspartylphosphate" evidence="3">
    <location>
        <position position="68"/>
    </location>
</feature>
<feature type="domain" description="Response regulatory" evidence="5">
    <location>
        <begin position="19"/>
        <end position="135"/>
    </location>
</feature>
<reference evidence="6 7" key="1">
    <citation type="submission" date="2018-08" db="EMBL/GenBank/DDBJ databases">
        <title>Genomic Encyclopedia of Type Strains, Phase IV (KMG-IV): sequencing the most valuable type-strain genomes for metagenomic binning, comparative biology and taxonomic classification.</title>
        <authorList>
            <person name="Goeker M."/>
        </authorList>
    </citation>
    <scope>NUCLEOTIDE SEQUENCE [LARGE SCALE GENOMIC DNA]</scope>
    <source>
        <strain evidence="6 7">DSM 25527</strain>
    </source>
</reference>
<dbReference type="GO" id="GO:0000160">
    <property type="term" value="P:phosphorelay signal transduction system"/>
    <property type="evidence" value="ECO:0007669"/>
    <property type="project" value="UniProtKB-KW"/>
</dbReference>
<evidence type="ECO:0000256" key="1">
    <source>
        <dbReference type="ARBA" id="ARBA00022553"/>
    </source>
</evidence>
<sequence length="194" mass="21074">MDRFDDIDAPRMRQRPVRTVLAVDDSRATLEMLGEQLSRRGFLVVQCGDGGEALDLLAARGVDLVLLDMVMPGLTGLHVLAEIRASRETADLPVIMLTGHNDAAAAVEALATGADDLLAKPVAVDLLAARIERTIDRAQRIAELKRSNAMLDARIATRAIELGEARTELAERREECRRLTQSVAALNARLSVSI</sequence>
<evidence type="ECO:0000313" key="7">
    <source>
        <dbReference type="Proteomes" id="UP000266568"/>
    </source>
</evidence>
<dbReference type="PANTHER" id="PTHR44591">
    <property type="entry name" value="STRESS RESPONSE REGULATOR PROTEIN 1"/>
    <property type="match status" value="1"/>
</dbReference>
<dbReference type="EMBL" id="QXDC01000003">
    <property type="protein sequence ID" value="RIA44530.1"/>
    <property type="molecule type" value="Genomic_DNA"/>
</dbReference>
<dbReference type="SMART" id="SM00448">
    <property type="entry name" value="REC"/>
    <property type="match status" value="1"/>
</dbReference>
<evidence type="ECO:0000259" key="5">
    <source>
        <dbReference type="PROSITE" id="PS50110"/>
    </source>
</evidence>
<dbReference type="InterPro" id="IPR050595">
    <property type="entry name" value="Bact_response_regulator"/>
</dbReference>
<keyword evidence="1 3" id="KW-0597">Phosphoprotein</keyword>
<dbReference type="AlphaFoldDB" id="A0A397P4R1"/>
<dbReference type="RefSeq" id="WP_245968493.1">
    <property type="nucleotide sequence ID" value="NZ_QXDC01000003.1"/>
</dbReference>
<dbReference type="SUPFAM" id="SSF52172">
    <property type="entry name" value="CheY-like"/>
    <property type="match status" value="1"/>
</dbReference>
<keyword evidence="2" id="KW-0902">Two-component regulatory system</keyword>
<keyword evidence="4" id="KW-0175">Coiled coil</keyword>
<dbReference type="InterPro" id="IPR001789">
    <property type="entry name" value="Sig_transdc_resp-reg_receiver"/>
</dbReference>
<dbReference type="Pfam" id="PF00072">
    <property type="entry name" value="Response_reg"/>
    <property type="match status" value="1"/>
</dbReference>
<feature type="coiled-coil region" evidence="4">
    <location>
        <begin position="162"/>
        <end position="189"/>
    </location>
</feature>
<dbReference type="InterPro" id="IPR011006">
    <property type="entry name" value="CheY-like_superfamily"/>
</dbReference>
<evidence type="ECO:0000256" key="4">
    <source>
        <dbReference type="SAM" id="Coils"/>
    </source>
</evidence>
<evidence type="ECO:0000256" key="2">
    <source>
        <dbReference type="ARBA" id="ARBA00023012"/>
    </source>
</evidence>
<dbReference type="PROSITE" id="PS50110">
    <property type="entry name" value="RESPONSE_REGULATORY"/>
    <property type="match status" value="1"/>
</dbReference>
<comment type="caution">
    <text evidence="6">The sequence shown here is derived from an EMBL/GenBank/DDBJ whole genome shotgun (WGS) entry which is preliminary data.</text>
</comment>
<dbReference type="PANTHER" id="PTHR44591:SF14">
    <property type="entry name" value="PROTEIN PILG"/>
    <property type="match status" value="1"/>
</dbReference>
<proteinExistence type="predicted"/>
<dbReference type="Gene3D" id="3.40.50.2300">
    <property type="match status" value="1"/>
</dbReference>
<protein>
    <submittedName>
        <fullName evidence="6">Response regulator receiver domain-containing protein</fullName>
    </submittedName>
</protein>
<dbReference type="CDD" id="cd00156">
    <property type="entry name" value="REC"/>
    <property type="match status" value="1"/>
</dbReference>
<dbReference type="Proteomes" id="UP000266568">
    <property type="component" value="Unassembled WGS sequence"/>
</dbReference>
<accession>A0A397P4R1</accession>
<keyword evidence="7" id="KW-1185">Reference proteome</keyword>
<organism evidence="6 7">
    <name type="scientific">Hephaestia caeni</name>
    <dbReference type="NCBI Taxonomy" id="645617"/>
    <lineage>
        <taxon>Bacteria</taxon>
        <taxon>Pseudomonadati</taxon>
        <taxon>Pseudomonadota</taxon>
        <taxon>Alphaproteobacteria</taxon>
        <taxon>Sphingomonadales</taxon>
        <taxon>Sphingomonadaceae</taxon>
        <taxon>Hephaestia</taxon>
    </lineage>
</organism>